<feature type="compositionally biased region" description="Acidic residues" evidence="2">
    <location>
        <begin position="959"/>
        <end position="968"/>
    </location>
</feature>
<feature type="region of interest" description="Disordered" evidence="2">
    <location>
        <begin position="949"/>
        <end position="968"/>
    </location>
</feature>
<feature type="compositionally biased region" description="Polar residues" evidence="2">
    <location>
        <begin position="385"/>
        <end position="395"/>
    </location>
</feature>
<feature type="compositionally biased region" description="Polar residues" evidence="2">
    <location>
        <begin position="540"/>
        <end position="567"/>
    </location>
</feature>
<name>A0A9P5N6I4_9AGAM</name>
<reference evidence="3" key="1">
    <citation type="submission" date="2019-10" db="EMBL/GenBank/DDBJ databases">
        <authorList>
            <consortium name="DOE Joint Genome Institute"/>
            <person name="Kuo A."/>
            <person name="Miyauchi S."/>
            <person name="Kiss E."/>
            <person name="Drula E."/>
            <person name="Kohler A."/>
            <person name="Sanchez-Garcia M."/>
            <person name="Andreopoulos B."/>
            <person name="Barry K.W."/>
            <person name="Bonito G."/>
            <person name="Buee M."/>
            <person name="Carver A."/>
            <person name="Chen C."/>
            <person name="Cichocki N."/>
            <person name="Clum A."/>
            <person name="Culley D."/>
            <person name="Crous P.W."/>
            <person name="Fauchery L."/>
            <person name="Girlanda M."/>
            <person name="Hayes R."/>
            <person name="Keri Z."/>
            <person name="LaButti K."/>
            <person name="Lipzen A."/>
            <person name="Lombard V."/>
            <person name="Magnuson J."/>
            <person name="Maillard F."/>
            <person name="Morin E."/>
            <person name="Murat C."/>
            <person name="Nolan M."/>
            <person name="Ohm R."/>
            <person name="Pangilinan J."/>
            <person name="Pereira M."/>
            <person name="Perotto S."/>
            <person name="Peter M."/>
            <person name="Riley R."/>
            <person name="Sitrit Y."/>
            <person name="Stielow B."/>
            <person name="Szollosi G."/>
            <person name="Zifcakova L."/>
            <person name="Stursova M."/>
            <person name="Spatafora J.W."/>
            <person name="Tedersoo L."/>
            <person name="Vaario L.-M."/>
            <person name="Yamada A."/>
            <person name="Yan M."/>
            <person name="Wang P."/>
            <person name="Xu J."/>
            <person name="Bruns T."/>
            <person name="Baldrian P."/>
            <person name="Vilgalys R."/>
            <person name="Henrissat B."/>
            <person name="Grigoriev I.V."/>
            <person name="Hibbett D."/>
            <person name="Nagy L.G."/>
            <person name="Martin F.M."/>
        </authorList>
    </citation>
    <scope>NUCLEOTIDE SEQUENCE</scope>
    <source>
        <strain evidence="3">Prilba</strain>
    </source>
</reference>
<comment type="caution">
    <text evidence="3">The sequence shown here is derived from an EMBL/GenBank/DDBJ whole genome shotgun (WGS) entry which is preliminary data.</text>
</comment>
<feature type="region of interest" description="Disordered" evidence="2">
    <location>
        <begin position="360"/>
        <end position="623"/>
    </location>
</feature>
<feature type="region of interest" description="Disordered" evidence="2">
    <location>
        <begin position="669"/>
        <end position="734"/>
    </location>
</feature>
<feature type="region of interest" description="Disordered" evidence="2">
    <location>
        <begin position="832"/>
        <end position="857"/>
    </location>
</feature>
<reference evidence="3" key="2">
    <citation type="journal article" date="2020" name="Nat. Commun.">
        <title>Large-scale genome sequencing of mycorrhizal fungi provides insights into the early evolution of symbiotic traits.</title>
        <authorList>
            <person name="Miyauchi S."/>
            <person name="Kiss E."/>
            <person name="Kuo A."/>
            <person name="Drula E."/>
            <person name="Kohler A."/>
            <person name="Sanchez-Garcia M."/>
            <person name="Morin E."/>
            <person name="Andreopoulos B."/>
            <person name="Barry K.W."/>
            <person name="Bonito G."/>
            <person name="Buee M."/>
            <person name="Carver A."/>
            <person name="Chen C."/>
            <person name="Cichocki N."/>
            <person name="Clum A."/>
            <person name="Culley D."/>
            <person name="Crous P.W."/>
            <person name="Fauchery L."/>
            <person name="Girlanda M."/>
            <person name="Hayes R.D."/>
            <person name="Keri Z."/>
            <person name="LaButti K."/>
            <person name="Lipzen A."/>
            <person name="Lombard V."/>
            <person name="Magnuson J."/>
            <person name="Maillard F."/>
            <person name="Murat C."/>
            <person name="Nolan M."/>
            <person name="Ohm R.A."/>
            <person name="Pangilinan J."/>
            <person name="Pereira M.F."/>
            <person name="Perotto S."/>
            <person name="Peter M."/>
            <person name="Pfister S."/>
            <person name="Riley R."/>
            <person name="Sitrit Y."/>
            <person name="Stielow J.B."/>
            <person name="Szollosi G."/>
            <person name="Zifcakova L."/>
            <person name="Stursova M."/>
            <person name="Spatafora J.W."/>
            <person name="Tedersoo L."/>
            <person name="Vaario L.M."/>
            <person name="Yamada A."/>
            <person name="Yan M."/>
            <person name="Wang P."/>
            <person name="Xu J."/>
            <person name="Bruns T."/>
            <person name="Baldrian P."/>
            <person name="Vilgalys R."/>
            <person name="Dunand C."/>
            <person name="Henrissat B."/>
            <person name="Grigoriev I.V."/>
            <person name="Hibbett D."/>
            <person name="Nagy L.G."/>
            <person name="Martin F.M."/>
        </authorList>
    </citation>
    <scope>NUCLEOTIDE SEQUENCE</scope>
    <source>
        <strain evidence="3">Prilba</strain>
    </source>
</reference>
<evidence type="ECO:0000313" key="4">
    <source>
        <dbReference type="Proteomes" id="UP000759537"/>
    </source>
</evidence>
<feature type="region of interest" description="Disordered" evidence="2">
    <location>
        <begin position="302"/>
        <end position="329"/>
    </location>
</feature>
<evidence type="ECO:0000256" key="1">
    <source>
        <dbReference type="SAM" id="Coils"/>
    </source>
</evidence>
<evidence type="ECO:0000313" key="3">
    <source>
        <dbReference type="EMBL" id="KAF8487331.1"/>
    </source>
</evidence>
<feature type="region of interest" description="Disordered" evidence="2">
    <location>
        <begin position="1"/>
        <end position="213"/>
    </location>
</feature>
<feature type="compositionally biased region" description="Low complexity" evidence="2">
    <location>
        <begin position="49"/>
        <end position="70"/>
    </location>
</feature>
<proteinExistence type="predicted"/>
<feature type="compositionally biased region" description="Low complexity" evidence="2">
    <location>
        <begin position="676"/>
        <end position="690"/>
    </location>
</feature>
<feature type="region of interest" description="Disordered" evidence="2">
    <location>
        <begin position="913"/>
        <end position="936"/>
    </location>
</feature>
<accession>A0A9P5N6I4</accession>
<feature type="compositionally biased region" description="Polar residues" evidence="2">
    <location>
        <begin position="165"/>
        <end position="181"/>
    </location>
</feature>
<feature type="compositionally biased region" description="Polar residues" evidence="2">
    <location>
        <begin position="914"/>
        <end position="925"/>
    </location>
</feature>
<evidence type="ECO:0000256" key="2">
    <source>
        <dbReference type="SAM" id="MobiDB-lite"/>
    </source>
</evidence>
<feature type="compositionally biased region" description="Polar residues" evidence="2">
    <location>
        <begin position="360"/>
        <end position="372"/>
    </location>
</feature>
<organism evidence="3 4">
    <name type="scientific">Russula ochroleuca</name>
    <dbReference type="NCBI Taxonomy" id="152965"/>
    <lineage>
        <taxon>Eukaryota</taxon>
        <taxon>Fungi</taxon>
        <taxon>Dikarya</taxon>
        <taxon>Basidiomycota</taxon>
        <taxon>Agaricomycotina</taxon>
        <taxon>Agaricomycetes</taxon>
        <taxon>Russulales</taxon>
        <taxon>Russulaceae</taxon>
        <taxon>Russula</taxon>
    </lineage>
</organism>
<dbReference type="Proteomes" id="UP000759537">
    <property type="component" value="Unassembled WGS sequence"/>
</dbReference>
<sequence length="968" mass="102333">MEATVIGLRPSPSGAKTADTRPQPRTPHSPSYIPLFSPKATRSPPPSSSLPSSLSVPHLGLVPPNRTPSGSGPPPQSAIPQPSSSSAHASGGTSLPSLRALRSFLPFGSGKTPSSSITAVPGPSKNPFANFTPGRRSSINIERKNSGQFPRSGDENDAAVIISIASPSQEKPPQTQGSTGSADAREPSLPSLSASDEEVGPPVVTFKPDPPLSTELSTILESDLSGLSKHLPALDQSQISDFSGNGHSIDPEALCPSPEISELVAPDASVLDLSTSQLKEEVMHALKEKPSTNGWLTGVVVEDAADSRPPSRNDRKELEFDAGEEPEESLHLDALDSDLAALLSSNRSGVKQPIFRTENPFTSTLIPQQPQATVPPRIFPPPRTVTPQSRPSPLASSPVDASPSSTIGSSRSQPSPVRTTAPHGFSSLPRSGPSRFMPRIMRSVTERVTPVRGDRNVENVARAPSDPMLPMDDGRRVSSDSVYPRRSPASPLPFEGQPPLPPLPHSNSEPLRRVAPSRLATPARFGAHAPAGSRLLRSALPSTSGSWGKDSPSPTSRASSALGSTVDRQSRPRTSEDGVLEGRPSARERLGYTPRSRNRSLSVGGGGNGERVTSPGPRSTEWLGPRTAKAFAAAGLLDRDVNINANNNASRFGSVRSLGDRDQRTLAPSRLAVSEAGSVASSWRSGSVSRAMTHSEATGHDSASTSTGAPRTTRSADSTAPTSMQSRTPSPQHKNYQVALQAMQEKHATETGTLLAALADAQQNAQSLRAENAKLVARIDDLEAELVDTRTQLRAHMYASPSPSSSHLQPPFGRAMFSRMERQASADAVAMTTTTRRRPPLPLPVPISGHPQGSSSRVVDLKRLEDADEESATFQMGGGGRPSRRASWTESLFSVPPPNMSMLLQELPAGSRRSVGSVSMTTASAPTDAPGSPRSLFLRPEHELHLGDLGGLDMRFTEDEADDAGDED</sequence>
<feature type="compositionally biased region" description="Polar residues" evidence="2">
    <location>
        <begin position="701"/>
        <end position="734"/>
    </location>
</feature>
<feature type="compositionally biased region" description="Polar residues" evidence="2">
    <location>
        <begin position="402"/>
        <end position="418"/>
    </location>
</feature>
<keyword evidence="1" id="KW-0175">Coiled coil</keyword>
<dbReference type="AlphaFoldDB" id="A0A9P5N6I4"/>
<feature type="coiled-coil region" evidence="1">
    <location>
        <begin position="758"/>
        <end position="792"/>
    </location>
</feature>
<feature type="compositionally biased region" description="Basic and acidic residues" evidence="2">
    <location>
        <begin position="305"/>
        <end position="319"/>
    </location>
</feature>
<keyword evidence="4" id="KW-1185">Reference proteome</keyword>
<dbReference type="EMBL" id="WHVB01000001">
    <property type="protein sequence ID" value="KAF8487331.1"/>
    <property type="molecule type" value="Genomic_DNA"/>
</dbReference>
<feature type="compositionally biased region" description="Low complexity" evidence="2">
    <location>
        <begin position="78"/>
        <end position="94"/>
    </location>
</feature>
<gene>
    <name evidence="3" type="ORF">DFH94DRAFT_641753</name>
</gene>
<dbReference type="OrthoDB" id="3216045at2759"/>
<protein>
    <submittedName>
        <fullName evidence="3">Uncharacterized protein</fullName>
    </submittedName>
</protein>